<dbReference type="InterPro" id="IPR037401">
    <property type="entry name" value="SnoaL-like"/>
</dbReference>
<dbReference type="OrthoDB" id="3758478at2759"/>
<proteinExistence type="predicted"/>
<feature type="domain" description="SnoaL-like" evidence="1">
    <location>
        <begin position="46"/>
        <end position="141"/>
    </location>
</feature>
<gene>
    <name evidence="2" type="ORF">D9619_002118</name>
</gene>
<protein>
    <recommendedName>
        <fullName evidence="1">SnoaL-like domain-containing protein</fullName>
    </recommendedName>
</protein>
<evidence type="ECO:0000313" key="3">
    <source>
        <dbReference type="Proteomes" id="UP000567179"/>
    </source>
</evidence>
<dbReference type="Pfam" id="PF12680">
    <property type="entry name" value="SnoaL_2"/>
    <property type="match status" value="1"/>
</dbReference>
<evidence type="ECO:0000313" key="2">
    <source>
        <dbReference type="EMBL" id="KAF5320894.1"/>
    </source>
</evidence>
<dbReference type="EMBL" id="JAACJJ010000028">
    <property type="protein sequence ID" value="KAF5320894.1"/>
    <property type="molecule type" value="Genomic_DNA"/>
</dbReference>
<dbReference type="SUPFAM" id="SSF54427">
    <property type="entry name" value="NTF2-like"/>
    <property type="match status" value="1"/>
</dbReference>
<keyword evidence="3" id="KW-1185">Reference proteome</keyword>
<name>A0A8H5F257_9AGAR</name>
<evidence type="ECO:0000259" key="1">
    <source>
        <dbReference type="Pfam" id="PF12680"/>
    </source>
</evidence>
<dbReference type="InterPro" id="IPR032710">
    <property type="entry name" value="NTF2-like_dom_sf"/>
</dbReference>
<organism evidence="2 3">
    <name type="scientific">Psilocybe cf. subviscida</name>
    <dbReference type="NCBI Taxonomy" id="2480587"/>
    <lineage>
        <taxon>Eukaryota</taxon>
        <taxon>Fungi</taxon>
        <taxon>Dikarya</taxon>
        <taxon>Basidiomycota</taxon>
        <taxon>Agaricomycotina</taxon>
        <taxon>Agaricomycetes</taxon>
        <taxon>Agaricomycetidae</taxon>
        <taxon>Agaricales</taxon>
        <taxon>Agaricineae</taxon>
        <taxon>Strophariaceae</taxon>
        <taxon>Psilocybe</taxon>
    </lineage>
</organism>
<reference evidence="2 3" key="1">
    <citation type="journal article" date="2020" name="ISME J.">
        <title>Uncovering the hidden diversity of litter-decomposition mechanisms in mushroom-forming fungi.</title>
        <authorList>
            <person name="Floudas D."/>
            <person name="Bentzer J."/>
            <person name="Ahren D."/>
            <person name="Johansson T."/>
            <person name="Persson P."/>
            <person name="Tunlid A."/>
        </authorList>
    </citation>
    <scope>NUCLEOTIDE SEQUENCE [LARGE SCALE GENOMIC DNA]</scope>
    <source>
        <strain evidence="2 3">CBS 101986</strain>
    </source>
</reference>
<dbReference type="AlphaFoldDB" id="A0A8H5F257"/>
<dbReference type="Proteomes" id="UP000567179">
    <property type="component" value="Unassembled WGS sequence"/>
</dbReference>
<dbReference type="Gene3D" id="3.10.450.50">
    <property type="match status" value="1"/>
</dbReference>
<accession>A0A8H5F257</accession>
<sequence>MASAPSSSSPMSAVERQHTNLDKKYAFNFNFQVPQKPSRYLLSFLAFIKAMERWRRDEAMALFDDALVHRILPESLQRPVLTKTGYGNYLTGVMPFFGPKFRVTVHEVVEAGHKMAVHCRSQGKTGTGKTYENEYCFFIHFVPLDYAVDPYSPLAPGEELPKIELMKEFVDSTATRGLFANQAT</sequence>
<comment type="caution">
    <text evidence="2">The sequence shown here is derived from an EMBL/GenBank/DDBJ whole genome shotgun (WGS) entry which is preliminary data.</text>
</comment>